<name>A0A6A1VW27_9ROSI</name>
<accession>A0A6A1VW27</accession>
<feature type="domain" description="Rad60/SUMO-like" evidence="1">
    <location>
        <begin position="151"/>
        <end position="219"/>
    </location>
</feature>
<gene>
    <name evidence="2" type="ORF">CJ030_MR4G020422</name>
</gene>
<protein>
    <submittedName>
        <fullName evidence="2">Small ubiquitin-related modifier</fullName>
    </submittedName>
</protein>
<dbReference type="EMBL" id="RXIC02000022">
    <property type="protein sequence ID" value="KAB1215748.1"/>
    <property type="molecule type" value="Genomic_DNA"/>
</dbReference>
<proteinExistence type="predicted"/>
<dbReference type="Pfam" id="PF11976">
    <property type="entry name" value="Rad60-SLD"/>
    <property type="match status" value="1"/>
</dbReference>
<evidence type="ECO:0000313" key="2">
    <source>
        <dbReference type="EMBL" id="KAB1215748.1"/>
    </source>
</evidence>
<dbReference type="SUPFAM" id="SSF54236">
    <property type="entry name" value="Ubiquitin-like"/>
    <property type="match status" value="1"/>
</dbReference>
<sequence>MADSTEELEPLFDYSRVQPLNIVCLDDDEDASTRRAFPSKRRKISESVVVDDTEENPKVIQIVDCEEKEELDWLAPPPKVSTNAQKMLGEDSTIKKLRLKKQELMSFAQSAEDVLRAVEESAKRELGNSMKSSLEAVDEQSSKRSCERAKIVISVQDKNGLKHFRMYMNDNFERLFKMYADKVKLDIQNLVFRFDGDKISPTATPDGLGMEDDDIIEVHVKSS</sequence>
<dbReference type="PANTHER" id="PTHR47813">
    <property type="entry name" value="UBIQUITIN-LIKE SUPERFAMILY PROTEIN"/>
    <property type="match status" value="1"/>
</dbReference>
<keyword evidence="3" id="KW-1185">Reference proteome</keyword>
<dbReference type="Proteomes" id="UP000516437">
    <property type="component" value="Chromosome 4"/>
</dbReference>
<dbReference type="AlphaFoldDB" id="A0A6A1VW27"/>
<evidence type="ECO:0000259" key="1">
    <source>
        <dbReference type="Pfam" id="PF11976"/>
    </source>
</evidence>
<dbReference type="InterPro" id="IPR029071">
    <property type="entry name" value="Ubiquitin-like_domsf"/>
</dbReference>
<dbReference type="OrthoDB" id="442921at2759"/>
<dbReference type="CDD" id="cd01763">
    <property type="entry name" value="Ubl_SUMO_like"/>
    <property type="match status" value="1"/>
</dbReference>
<dbReference type="PANTHER" id="PTHR47813:SF2">
    <property type="entry name" value="UBIQUITIN-LIKE SUPERFAMILY PROTEIN"/>
    <property type="match status" value="1"/>
</dbReference>
<evidence type="ECO:0000313" key="3">
    <source>
        <dbReference type="Proteomes" id="UP000516437"/>
    </source>
</evidence>
<dbReference type="Gene3D" id="3.10.20.90">
    <property type="entry name" value="Phosphatidylinositol 3-kinase Catalytic Subunit, Chain A, domain 1"/>
    <property type="match status" value="1"/>
</dbReference>
<organism evidence="2 3">
    <name type="scientific">Morella rubra</name>
    <name type="common">Chinese bayberry</name>
    <dbReference type="NCBI Taxonomy" id="262757"/>
    <lineage>
        <taxon>Eukaryota</taxon>
        <taxon>Viridiplantae</taxon>
        <taxon>Streptophyta</taxon>
        <taxon>Embryophyta</taxon>
        <taxon>Tracheophyta</taxon>
        <taxon>Spermatophyta</taxon>
        <taxon>Magnoliopsida</taxon>
        <taxon>eudicotyledons</taxon>
        <taxon>Gunneridae</taxon>
        <taxon>Pentapetalae</taxon>
        <taxon>rosids</taxon>
        <taxon>fabids</taxon>
        <taxon>Fagales</taxon>
        <taxon>Myricaceae</taxon>
        <taxon>Morella</taxon>
    </lineage>
</organism>
<dbReference type="InterPro" id="IPR022617">
    <property type="entry name" value="Rad60/SUMO-like_dom"/>
</dbReference>
<reference evidence="2 3" key="1">
    <citation type="journal article" date="2019" name="Plant Biotechnol. J.">
        <title>The red bayberry genome and genetic basis of sex determination.</title>
        <authorList>
            <person name="Jia H.M."/>
            <person name="Jia H.J."/>
            <person name="Cai Q.L."/>
            <person name="Wang Y."/>
            <person name="Zhao H.B."/>
            <person name="Yang W.F."/>
            <person name="Wang G.Y."/>
            <person name="Li Y.H."/>
            <person name="Zhan D.L."/>
            <person name="Shen Y.T."/>
            <person name="Niu Q.F."/>
            <person name="Chang L."/>
            <person name="Qiu J."/>
            <person name="Zhao L."/>
            <person name="Xie H.B."/>
            <person name="Fu W.Y."/>
            <person name="Jin J."/>
            <person name="Li X.W."/>
            <person name="Jiao Y."/>
            <person name="Zhou C.C."/>
            <person name="Tu T."/>
            <person name="Chai C.Y."/>
            <person name="Gao J.L."/>
            <person name="Fan L.J."/>
            <person name="van de Weg E."/>
            <person name="Wang J.Y."/>
            <person name="Gao Z.S."/>
        </authorList>
    </citation>
    <scope>NUCLEOTIDE SEQUENCE [LARGE SCALE GENOMIC DNA]</scope>
    <source>
        <tissue evidence="2">Leaves</tissue>
    </source>
</reference>
<comment type="caution">
    <text evidence="2">The sequence shown here is derived from an EMBL/GenBank/DDBJ whole genome shotgun (WGS) entry which is preliminary data.</text>
</comment>